<gene>
    <name evidence="14" type="ORF">GQ607_009598</name>
</gene>
<dbReference type="PANTHER" id="PTHR45939">
    <property type="entry name" value="PEROXISOMAL MEMBRANE PROTEIN PMP34-RELATED"/>
    <property type="match status" value="1"/>
</dbReference>
<dbReference type="Proteomes" id="UP000434172">
    <property type="component" value="Unassembled WGS sequence"/>
</dbReference>
<dbReference type="PROSITE" id="PS50048">
    <property type="entry name" value="ZN2_CY6_FUNGAL_2"/>
    <property type="match status" value="1"/>
</dbReference>
<feature type="region of interest" description="Disordered" evidence="11">
    <location>
        <begin position="615"/>
        <end position="722"/>
    </location>
</feature>
<evidence type="ECO:0000313" key="14">
    <source>
        <dbReference type="EMBL" id="KAF0323259.1"/>
    </source>
</evidence>
<keyword evidence="7" id="KW-1133">Transmembrane helix</keyword>
<dbReference type="AlphaFoldDB" id="A0A8H3ZKJ7"/>
<feature type="compositionally biased region" description="Polar residues" evidence="11">
    <location>
        <begin position="96"/>
        <end position="108"/>
    </location>
</feature>
<feature type="region of interest" description="Disordered" evidence="11">
    <location>
        <begin position="776"/>
        <end position="800"/>
    </location>
</feature>
<dbReference type="GO" id="GO:0016020">
    <property type="term" value="C:membrane"/>
    <property type="evidence" value="ECO:0007669"/>
    <property type="project" value="UniProtKB-SubCell"/>
</dbReference>
<dbReference type="PROSITE" id="PS51505">
    <property type="entry name" value="SCA7"/>
    <property type="match status" value="1"/>
</dbReference>
<dbReference type="InterPro" id="IPR036864">
    <property type="entry name" value="Zn2-C6_fun-type_DNA-bd_sf"/>
</dbReference>
<accession>A0A8H3ZKJ7</accession>
<evidence type="ECO:0000256" key="4">
    <source>
        <dbReference type="ARBA" id="ARBA00022692"/>
    </source>
</evidence>
<dbReference type="OrthoDB" id="5280547at2759"/>
<dbReference type="SUPFAM" id="SSF57701">
    <property type="entry name" value="Zn2/Cys6 DNA-binding domain"/>
    <property type="match status" value="1"/>
</dbReference>
<reference evidence="14 15" key="1">
    <citation type="submission" date="2019-12" db="EMBL/GenBank/DDBJ databases">
        <title>A genome sequence resource for the geographically widespread anthracnose pathogen Colletotrichum asianum.</title>
        <authorList>
            <person name="Meng Y."/>
        </authorList>
    </citation>
    <scope>NUCLEOTIDE SEQUENCE [LARGE SCALE GENOMIC DNA]</scope>
    <source>
        <strain evidence="14 15">ICMP 18580</strain>
    </source>
</reference>
<dbReference type="PANTHER" id="PTHR45939:SF2">
    <property type="entry name" value="CARRIER PROTEIN, PUTATIVE (AFU_ORTHOLOGUE AFUA_2G13870)-RELATED"/>
    <property type="match status" value="1"/>
</dbReference>
<feature type="region of interest" description="Disordered" evidence="11">
    <location>
        <begin position="1110"/>
        <end position="1146"/>
    </location>
</feature>
<evidence type="ECO:0000256" key="5">
    <source>
        <dbReference type="ARBA" id="ARBA00022737"/>
    </source>
</evidence>
<sequence>MVYCGKASQGCQNCRTRRIKCDKVKPECSQCIRVGKKCPGYRDQLSLMFRDESKKVIKKAHAQWGVPEGSENENGSTILSTSTAPTPPSSSPAYSRKSTPTSGGNTSRSGKASASPVSASVSPSSSHHSPGSVSPMVLPIVKQEPVRETSPLTIRVGPTLEEQGLQFYVNRYLVGHPDEVKSASDLASEPWVWHPALQDVMCAVGLAGLHNLTGNIEMMSMAREKYGSALRQTGKLIRPPHTPSIDVTMRVVVALAMFEVVKGTHHSTGTVHAHVMGGAALMRSWCPMPSVPFGGFRALLQLCYSMFIPLHVAGMPMPPDFYDWVSYGSQLQMPFDLPSTDLAVLIARFVEISSFINNHVVSDGKPKTANVIQQLLELDADLSAWEAGLKGEWEYRVVHATHLPPKAVFQGEYHKYHDVWTARIWNYYRWARILVNQTLLDLANQNPVSSLSLLSAAARDKLLKLIRKLAKDTLSPTTYGSFHCGDLQPQRVTLPTVHQDDEQTIKVASKKDTKNQSNGPIKLKKPAPKYSKPGNWREGSVIDDDKKSKNSESASISVASPGPVVNPLDDNAREAFATGRPLEDSPDLQQCKHCKKSILKTAAKAHIAQCLRLKKEKAQRKKEAREARERAKEAAREEEARKADEDGDGKGEDDSDGDDDGAEKKATGNKTAKKAAGKKTDGEAGKGKKRKADGDADKGPKQKKKKEEPKPKAPKPKGPVDVERQCGVLLPNGQPCARSLTCKSHSMGAKRAVAGRSLPYDMLLAAYQKKNQAKQQKAALDANAPLEDEDEANAGPVDSDEETAAVMSALAHWNPQPVVPQPVLNPIKRQYQLARLHEQLQMATNGGRTNIFKVLLVNLRIPPSAVPPTTMPAGVLEAFGHALAGATGTAFSTAAVYPLDLVTTRLKVQRQLRREDSISKKEQYRGVLDALKTVVTQEGVSALYTGLAQDIFKSVTDSFLFFLFYAYFKDTRRRARGSKLPAIEQLLVGALAGACARACTTPIANVVTRKQTSAMMEDQDDEHTLSIWRIMAAIRAENGIRGLWAGYSASLLLTINPSITFFLNDKLAKTLQPDSDEASYNTQTTFLFAAASKAIATTISYPLQTAKTRLQIRGSGSPSPRRSTDTAGSTFEKDPQRPASFGSNENRRSKLERMAEYSVLALVISIARAEGITALYAGLQGEVLKSFFSHGLTMVSKGIIHKLVLRFGIFIVIFLRSKSPAARSQMQRLRQMVLRLL</sequence>
<dbReference type="InterPro" id="IPR018108">
    <property type="entry name" value="MCP_transmembrane"/>
</dbReference>
<comment type="caution">
    <text evidence="14">The sequence shown here is derived from an EMBL/GenBank/DDBJ whole genome shotgun (WGS) entry which is preliminary data.</text>
</comment>
<keyword evidence="15" id="KW-1185">Reference proteome</keyword>
<proteinExistence type="inferred from homology"/>
<dbReference type="EMBL" id="WOWK01000054">
    <property type="protein sequence ID" value="KAF0323259.1"/>
    <property type="molecule type" value="Genomic_DNA"/>
</dbReference>
<evidence type="ECO:0000256" key="2">
    <source>
        <dbReference type="ARBA" id="ARBA00006375"/>
    </source>
</evidence>
<feature type="domain" description="Zn(2)-C6 fungal-type" evidence="12">
    <location>
        <begin position="10"/>
        <end position="38"/>
    </location>
</feature>
<organism evidence="14 15">
    <name type="scientific">Colletotrichum asianum</name>
    <dbReference type="NCBI Taxonomy" id="702518"/>
    <lineage>
        <taxon>Eukaryota</taxon>
        <taxon>Fungi</taxon>
        <taxon>Dikarya</taxon>
        <taxon>Ascomycota</taxon>
        <taxon>Pezizomycotina</taxon>
        <taxon>Sordariomycetes</taxon>
        <taxon>Hypocreomycetidae</taxon>
        <taxon>Glomerellales</taxon>
        <taxon>Glomerellaceae</taxon>
        <taxon>Colletotrichum</taxon>
        <taxon>Colletotrichum gloeosporioides species complex</taxon>
    </lineage>
</organism>
<feature type="repeat" description="Solcar" evidence="10">
    <location>
        <begin position="876"/>
        <end position="971"/>
    </location>
</feature>
<feature type="domain" description="SCA7" evidence="13">
    <location>
        <begin position="713"/>
        <end position="779"/>
    </location>
</feature>
<comment type="similarity">
    <text evidence="2">Belongs to the mitochondrial carrier (TC 2.A.29) family.</text>
</comment>
<feature type="compositionally biased region" description="Low complexity" evidence="11">
    <location>
        <begin position="109"/>
        <end position="134"/>
    </location>
</feature>
<dbReference type="InterPro" id="IPR052217">
    <property type="entry name" value="Mito/Peroxisomal_Carrier"/>
</dbReference>
<evidence type="ECO:0000256" key="11">
    <source>
        <dbReference type="SAM" id="MobiDB-lite"/>
    </source>
</evidence>
<dbReference type="Pfam" id="PF00153">
    <property type="entry name" value="Mito_carr"/>
    <property type="match status" value="3"/>
</dbReference>
<name>A0A8H3ZKJ7_9PEZI</name>
<evidence type="ECO:0000256" key="7">
    <source>
        <dbReference type="ARBA" id="ARBA00022989"/>
    </source>
</evidence>
<dbReference type="GO" id="GO:0008270">
    <property type="term" value="F:zinc ion binding"/>
    <property type="evidence" value="ECO:0007669"/>
    <property type="project" value="InterPro"/>
</dbReference>
<feature type="compositionally biased region" description="Basic and acidic residues" evidence="11">
    <location>
        <begin position="621"/>
        <end position="652"/>
    </location>
</feature>
<dbReference type="Gene3D" id="4.10.240.10">
    <property type="entry name" value="Zn(2)-C6 fungal-type DNA-binding domain"/>
    <property type="match status" value="1"/>
</dbReference>
<dbReference type="InterPro" id="IPR013243">
    <property type="entry name" value="SCA7_dom"/>
</dbReference>
<dbReference type="PROSITE" id="PS00463">
    <property type="entry name" value="ZN2_CY6_FUNGAL_1"/>
    <property type="match status" value="1"/>
</dbReference>
<evidence type="ECO:0000313" key="15">
    <source>
        <dbReference type="Proteomes" id="UP000434172"/>
    </source>
</evidence>
<dbReference type="InterPro" id="IPR001138">
    <property type="entry name" value="Zn2Cys6_DnaBD"/>
</dbReference>
<evidence type="ECO:0000256" key="6">
    <source>
        <dbReference type="ARBA" id="ARBA00022792"/>
    </source>
</evidence>
<feature type="compositionally biased region" description="Basic and acidic residues" evidence="11">
    <location>
        <begin position="678"/>
        <end position="711"/>
    </location>
</feature>
<comment type="subcellular location">
    <subcellularLocation>
        <location evidence="1">Membrane</location>
        <topology evidence="1">Multi-pass membrane protein</topology>
    </subcellularLocation>
</comment>
<dbReference type="SUPFAM" id="SSF103506">
    <property type="entry name" value="Mitochondrial carrier"/>
    <property type="match status" value="1"/>
</dbReference>
<evidence type="ECO:0000256" key="8">
    <source>
        <dbReference type="ARBA" id="ARBA00023136"/>
    </source>
</evidence>
<dbReference type="SMART" id="SM00066">
    <property type="entry name" value="GAL4"/>
    <property type="match status" value="1"/>
</dbReference>
<dbReference type="PROSITE" id="PS50920">
    <property type="entry name" value="SOLCAR"/>
    <property type="match status" value="3"/>
</dbReference>
<dbReference type="InterPro" id="IPR023395">
    <property type="entry name" value="MCP_dom_sf"/>
</dbReference>
<feature type="repeat" description="Solcar" evidence="10">
    <location>
        <begin position="980"/>
        <end position="1070"/>
    </location>
</feature>
<dbReference type="CDD" id="cd12148">
    <property type="entry name" value="fungal_TF_MHR"/>
    <property type="match status" value="1"/>
</dbReference>
<keyword evidence="8 10" id="KW-0472">Membrane</keyword>
<keyword evidence="6" id="KW-0496">Mitochondrion</keyword>
<keyword evidence="4 10" id="KW-0812">Transmembrane</keyword>
<dbReference type="Gene3D" id="1.50.40.10">
    <property type="entry name" value="Mitochondrial carrier domain"/>
    <property type="match status" value="1"/>
</dbReference>
<evidence type="ECO:0000256" key="1">
    <source>
        <dbReference type="ARBA" id="ARBA00004141"/>
    </source>
</evidence>
<dbReference type="Pfam" id="PF00172">
    <property type="entry name" value="Zn_clus"/>
    <property type="match status" value="1"/>
</dbReference>
<dbReference type="GO" id="GO:0000981">
    <property type="term" value="F:DNA-binding transcription factor activity, RNA polymerase II-specific"/>
    <property type="evidence" value="ECO:0007669"/>
    <property type="project" value="InterPro"/>
</dbReference>
<evidence type="ECO:0000259" key="12">
    <source>
        <dbReference type="PROSITE" id="PS50048"/>
    </source>
</evidence>
<keyword evidence="9" id="KW-0539">Nucleus</keyword>
<evidence type="ECO:0000256" key="9">
    <source>
        <dbReference type="ARBA" id="ARBA00023242"/>
    </source>
</evidence>
<evidence type="ECO:0000259" key="13">
    <source>
        <dbReference type="PROSITE" id="PS51505"/>
    </source>
</evidence>
<keyword evidence="3" id="KW-0813">Transport</keyword>
<evidence type="ECO:0000256" key="10">
    <source>
        <dbReference type="PROSITE-ProRule" id="PRU00282"/>
    </source>
</evidence>
<dbReference type="Gene3D" id="6.10.140.670">
    <property type="match status" value="1"/>
</dbReference>
<dbReference type="CDD" id="cd00067">
    <property type="entry name" value="GAL4"/>
    <property type="match status" value="1"/>
</dbReference>
<dbReference type="Pfam" id="PF08313">
    <property type="entry name" value="SCA7"/>
    <property type="match status" value="1"/>
</dbReference>
<evidence type="ECO:0000256" key="3">
    <source>
        <dbReference type="ARBA" id="ARBA00022448"/>
    </source>
</evidence>
<dbReference type="GO" id="GO:0015217">
    <property type="term" value="F:ADP transmembrane transporter activity"/>
    <property type="evidence" value="ECO:0007669"/>
    <property type="project" value="TreeGrafter"/>
</dbReference>
<feature type="repeat" description="Solcar" evidence="10">
    <location>
        <begin position="1080"/>
        <end position="1203"/>
    </location>
</feature>
<protein>
    <submittedName>
        <fullName evidence="14">Uncharacterized protein</fullName>
    </submittedName>
</protein>
<keyword evidence="5" id="KW-0677">Repeat</keyword>
<keyword evidence="6" id="KW-0999">Mitochondrion inner membrane</keyword>
<feature type="region of interest" description="Disordered" evidence="11">
    <location>
        <begin position="62"/>
        <end position="137"/>
    </location>
</feature>
<feature type="region of interest" description="Disordered" evidence="11">
    <location>
        <begin position="507"/>
        <end position="570"/>
    </location>
</feature>
<feature type="compositionally biased region" description="Acidic residues" evidence="11">
    <location>
        <begin position="786"/>
        <end position="800"/>
    </location>
</feature>